<comment type="caution">
    <text evidence="2">The sequence shown here is derived from an EMBL/GenBank/DDBJ whole genome shotgun (WGS) entry which is preliminary data.</text>
</comment>
<keyword evidence="3" id="KW-1185">Reference proteome</keyword>
<reference evidence="2 3" key="1">
    <citation type="journal article" date="2023" name="G3 (Bethesda)">
        <title>A chromosome-level genome assembly of Zasmidium syzygii isolated from banana leaves.</title>
        <authorList>
            <person name="van Westerhoven A.C."/>
            <person name="Mehrabi R."/>
            <person name="Talebi R."/>
            <person name="Steentjes M.B.F."/>
            <person name="Corcolon B."/>
            <person name="Chong P.A."/>
            <person name="Kema G.H.J."/>
            <person name="Seidl M.F."/>
        </authorList>
    </citation>
    <scope>NUCLEOTIDE SEQUENCE [LARGE SCALE GENOMIC DNA]</scope>
    <source>
        <strain evidence="2 3">P124</strain>
    </source>
</reference>
<name>A0ABR0E0G5_ZASCE</name>
<proteinExistence type="predicted"/>
<feature type="compositionally biased region" description="Polar residues" evidence="1">
    <location>
        <begin position="28"/>
        <end position="39"/>
    </location>
</feature>
<organism evidence="2 3">
    <name type="scientific">Zasmidium cellare</name>
    <name type="common">Wine cellar mold</name>
    <name type="synonym">Racodium cellare</name>
    <dbReference type="NCBI Taxonomy" id="395010"/>
    <lineage>
        <taxon>Eukaryota</taxon>
        <taxon>Fungi</taxon>
        <taxon>Dikarya</taxon>
        <taxon>Ascomycota</taxon>
        <taxon>Pezizomycotina</taxon>
        <taxon>Dothideomycetes</taxon>
        <taxon>Dothideomycetidae</taxon>
        <taxon>Mycosphaerellales</taxon>
        <taxon>Mycosphaerellaceae</taxon>
        <taxon>Zasmidium</taxon>
    </lineage>
</organism>
<feature type="region of interest" description="Disordered" evidence="1">
    <location>
        <begin position="22"/>
        <end position="59"/>
    </location>
</feature>
<evidence type="ECO:0000256" key="1">
    <source>
        <dbReference type="SAM" id="MobiDB-lite"/>
    </source>
</evidence>
<dbReference type="EMBL" id="JAXOVC010000013">
    <property type="protein sequence ID" value="KAK4494922.1"/>
    <property type="molecule type" value="Genomic_DNA"/>
</dbReference>
<accession>A0ABR0E0G5</accession>
<sequence length="123" mass="13526">MPFLCCQPTKSKDDANAIALEPIARPANTAQPKQTSDNADQAAMQKPSTSAGKKPVKYFNTVDHTAKKLEGELSPTKARREAERYVTYGAYDEVTPWVHEEEPDEEPNEAEASASASKKDDGW</sequence>
<feature type="region of interest" description="Disordered" evidence="1">
    <location>
        <begin position="95"/>
        <end position="123"/>
    </location>
</feature>
<evidence type="ECO:0000313" key="3">
    <source>
        <dbReference type="Proteomes" id="UP001305779"/>
    </source>
</evidence>
<evidence type="ECO:0000313" key="2">
    <source>
        <dbReference type="EMBL" id="KAK4494922.1"/>
    </source>
</evidence>
<dbReference type="Proteomes" id="UP001305779">
    <property type="component" value="Unassembled WGS sequence"/>
</dbReference>
<gene>
    <name evidence="2" type="ORF">PRZ48_014278</name>
</gene>
<protein>
    <submittedName>
        <fullName evidence="2">Uncharacterized protein</fullName>
    </submittedName>
</protein>